<dbReference type="Pfam" id="PF00089">
    <property type="entry name" value="Trypsin"/>
    <property type="match status" value="1"/>
</dbReference>
<evidence type="ECO:0000313" key="3">
    <source>
        <dbReference type="Proteomes" id="UP001153148"/>
    </source>
</evidence>
<feature type="non-terminal residue" evidence="2">
    <location>
        <position position="1"/>
    </location>
</feature>
<name>A0ABN7PL66_TIMPD</name>
<accession>A0ABN7PL66</accession>
<dbReference type="EMBL" id="CAJPIN010084475">
    <property type="protein sequence ID" value="CAG2068216.1"/>
    <property type="molecule type" value="Genomic_DNA"/>
</dbReference>
<protein>
    <recommendedName>
        <fullName evidence="1">Peptidase S1 domain-containing protein</fullName>
    </recommendedName>
</protein>
<dbReference type="InterPro" id="IPR043504">
    <property type="entry name" value="Peptidase_S1_PA_chymotrypsin"/>
</dbReference>
<sequence>LTAAKSPRSQLTVAKYIRSQLDVAKSPSSQLCLSVVCLSYWQHRRTSVVSLKNNGLHFCGGALVSLKHVLTAGHCVVE</sequence>
<reference evidence="2" key="1">
    <citation type="submission" date="2021-03" db="EMBL/GenBank/DDBJ databases">
        <authorList>
            <person name="Tran Van P."/>
        </authorList>
    </citation>
    <scope>NUCLEOTIDE SEQUENCE</scope>
</reference>
<dbReference type="InterPro" id="IPR009003">
    <property type="entry name" value="Peptidase_S1_PA"/>
</dbReference>
<comment type="caution">
    <text evidence="2">The sequence shown here is derived from an EMBL/GenBank/DDBJ whole genome shotgun (WGS) entry which is preliminary data.</text>
</comment>
<gene>
    <name evidence="2" type="ORF">TPAB3V08_LOCUS15159</name>
</gene>
<keyword evidence="3" id="KW-1185">Reference proteome</keyword>
<dbReference type="Gene3D" id="2.40.10.10">
    <property type="entry name" value="Trypsin-like serine proteases"/>
    <property type="match status" value="1"/>
</dbReference>
<evidence type="ECO:0000259" key="1">
    <source>
        <dbReference type="Pfam" id="PF00089"/>
    </source>
</evidence>
<dbReference type="Proteomes" id="UP001153148">
    <property type="component" value="Unassembled WGS sequence"/>
</dbReference>
<feature type="domain" description="Peptidase S1" evidence="1">
    <location>
        <begin position="45"/>
        <end position="77"/>
    </location>
</feature>
<dbReference type="SUPFAM" id="SSF50494">
    <property type="entry name" value="Trypsin-like serine proteases"/>
    <property type="match status" value="1"/>
</dbReference>
<dbReference type="InterPro" id="IPR001254">
    <property type="entry name" value="Trypsin_dom"/>
</dbReference>
<evidence type="ECO:0000313" key="2">
    <source>
        <dbReference type="EMBL" id="CAG2068216.1"/>
    </source>
</evidence>
<organism evidence="2 3">
    <name type="scientific">Timema podura</name>
    <name type="common">Walking stick</name>
    <dbReference type="NCBI Taxonomy" id="61482"/>
    <lineage>
        <taxon>Eukaryota</taxon>
        <taxon>Metazoa</taxon>
        <taxon>Ecdysozoa</taxon>
        <taxon>Arthropoda</taxon>
        <taxon>Hexapoda</taxon>
        <taxon>Insecta</taxon>
        <taxon>Pterygota</taxon>
        <taxon>Neoptera</taxon>
        <taxon>Polyneoptera</taxon>
        <taxon>Phasmatodea</taxon>
        <taxon>Timematodea</taxon>
        <taxon>Timematoidea</taxon>
        <taxon>Timematidae</taxon>
        <taxon>Timema</taxon>
    </lineage>
</organism>
<proteinExistence type="predicted"/>